<gene>
    <name evidence="1" type="ORF">DESAM_20126</name>
</gene>
<dbReference type="EMBL" id="FO203522">
    <property type="protein sequence ID" value="CCO22417.1"/>
    <property type="molecule type" value="Genomic_DNA"/>
</dbReference>
<dbReference type="STRING" id="1121451.DESAM_20126"/>
<protein>
    <submittedName>
        <fullName evidence="1">Uncharacterized protein</fullName>
    </submittedName>
</protein>
<sequence length="48" mass="5769">MIRITCLALEKIQQDYPTYVKHYLLSDNKLFLLIILMKTVFIKLEIIQ</sequence>
<accession>L0R879</accession>
<proteinExistence type="predicted"/>
<dbReference type="AlphaFoldDB" id="L0R879"/>
<reference evidence="1 2" key="1">
    <citation type="submission" date="2012-10" db="EMBL/GenBank/DDBJ databases">
        <authorList>
            <person name="Genoscope - CEA"/>
        </authorList>
    </citation>
    <scope>NUCLEOTIDE SEQUENCE [LARGE SCALE GENOMIC DNA]</scope>
    <source>
        <strain evidence="2">AM13 / DSM 14728</strain>
    </source>
</reference>
<evidence type="ECO:0000313" key="2">
    <source>
        <dbReference type="Proteomes" id="UP000010808"/>
    </source>
</evidence>
<organism evidence="1 2">
    <name type="scientific">Maridesulfovibrio hydrothermalis AM13 = DSM 14728</name>
    <dbReference type="NCBI Taxonomy" id="1121451"/>
    <lineage>
        <taxon>Bacteria</taxon>
        <taxon>Pseudomonadati</taxon>
        <taxon>Thermodesulfobacteriota</taxon>
        <taxon>Desulfovibrionia</taxon>
        <taxon>Desulfovibrionales</taxon>
        <taxon>Desulfovibrionaceae</taxon>
        <taxon>Maridesulfovibrio</taxon>
    </lineage>
</organism>
<evidence type="ECO:0000313" key="1">
    <source>
        <dbReference type="EMBL" id="CCO22417.1"/>
    </source>
</evidence>
<dbReference type="Proteomes" id="UP000010808">
    <property type="component" value="Chromosome"/>
</dbReference>
<dbReference type="KEGG" id="dhy:DESAM_20126"/>
<dbReference type="HOGENOM" id="CLU_3152029_0_0_7"/>
<name>L0R879_9BACT</name>
<keyword evidence="2" id="KW-1185">Reference proteome</keyword>